<dbReference type="GO" id="GO:0009279">
    <property type="term" value="C:cell outer membrane"/>
    <property type="evidence" value="ECO:0007669"/>
    <property type="project" value="UniProtKB-SubCell"/>
</dbReference>
<evidence type="ECO:0000313" key="15">
    <source>
        <dbReference type="Proteomes" id="UP000007394"/>
    </source>
</evidence>
<dbReference type="Gene3D" id="2.40.170.20">
    <property type="entry name" value="TonB-dependent receptor, beta-barrel domain"/>
    <property type="match status" value="1"/>
</dbReference>
<dbReference type="KEGG" id="ial:IALB_2300"/>
<evidence type="ECO:0000256" key="3">
    <source>
        <dbReference type="ARBA" id="ARBA00022452"/>
    </source>
</evidence>
<dbReference type="InterPro" id="IPR036942">
    <property type="entry name" value="Beta-barrel_TonB_sf"/>
</dbReference>
<dbReference type="PATRIC" id="fig|945713.3.peg.2306"/>
<evidence type="ECO:0000256" key="1">
    <source>
        <dbReference type="ARBA" id="ARBA00004571"/>
    </source>
</evidence>
<keyword evidence="2 10" id="KW-0813">Transport</keyword>
<dbReference type="AlphaFoldDB" id="I0ALZ6"/>
<proteinExistence type="inferred from homology"/>
<evidence type="ECO:0000256" key="9">
    <source>
        <dbReference type="ARBA" id="ARBA00023237"/>
    </source>
</evidence>
<dbReference type="Gene3D" id="2.170.130.10">
    <property type="entry name" value="TonB-dependent receptor, plug domain"/>
    <property type="match status" value="1"/>
</dbReference>
<dbReference type="InterPro" id="IPR039426">
    <property type="entry name" value="TonB-dep_rcpt-like"/>
</dbReference>
<evidence type="ECO:0000256" key="11">
    <source>
        <dbReference type="RuleBase" id="RU003357"/>
    </source>
</evidence>
<dbReference type="GO" id="GO:0015344">
    <property type="term" value="F:siderophore uptake transmembrane transporter activity"/>
    <property type="evidence" value="ECO:0007669"/>
    <property type="project" value="TreeGrafter"/>
</dbReference>
<dbReference type="OrthoDB" id="9762903at2"/>
<dbReference type="InterPro" id="IPR037066">
    <property type="entry name" value="Plug_dom_sf"/>
</dbReference>
<feature type="domain" description="TonB-dependent receptor plug" evidence="13">
    <location>
        <begin position="48"/>
        <end position="153"/>
    </location>
</feature>
<organism evidence="14 15">
    <name type="scientific">Ignavibacterium album (strain DSM 19864 / JCM 16511 / NBRC 101810 / Mat9-16)</name>
    <dbReference type="NCBI Taxonomy" id="945713"/>
    <lineage>
        <taxon>Bacteria</taxon>
        <taxon>Pseudomonadati</taxon>
        <taxon>Ignavibacteriota</taxon>
        <taxon>Ignavibacteria</taxon>
        <taxon>Ignavibacteriales</taxon>
        <taxon>Ignavibacteriaceae</taxon>
        <taxon>Ignavibacterium</taxon>
    </lineage>
</organism>
<reference evidence="14 15" key="1">
    <citation type="journal article" date="2012" name="Front. Microbiol.">
        <title>Complete genome of Ignavibacterium album, a metabolically versatile, flagellated, facultative anaerobe from the phylum Chlorobi.</title>
        <authorList>
            <person name="Liu Z."/>
            <person name="Frigaard N.-U."/>
            <person name="Vogl K."/>
            <person name="Iino T."/>
            <person name="Ohkuma M."/>
            <person name="Overmann J."/>
            <person name="Bryant D.A."/>
        </authorList>
    </citation>
    <scope>NUCLEOTIDE SEQUENCE [LARGE SCALE GENOMIC DNA]</scope>
    <source>
        <strain evidence="15">DSM 19864 / JCM 16511 / NBRC 101810 / Mat9-16</strain>
    </source>
</reference>
<evidence type="ECO:0000256" key="8">
    <source>
        <dbReference type="ARBA" id="ARBA00023170"/>
    </source>
</evidence>
<dbReference type="GO" id="GO:0044718">
    <property type="term" value="P:siderophore transmembrane transport"/>
    <property type="evidence" value="ECO:0007669"/>
    <property type="project" value="TreeGrafter"/>
</dbReference>
<evidence type="ECO:0000256" key="10">
    <source>
        <dbReference type="PROSITE-ProRule" id="PRU01360"/>
    </source>
</evidence>
<dbReference type="InterPro" id="IPR012910">
    <property type="entry name" value="Plug_dom"/>
</dbReference>
<dbReference type="eggNOG" id="COG4206">
    <property type="taxonomic scope" value="Bacteria"/>
</dbReference>
<dbReference type="Proteomes" id="UP000007394">
    <property type="component" value="Chromosome"/>
</dbReference>
<dbReference type="HOGENOM" id="CLU_026226_0_0_10"/>
<protein>
    <submittedName>
        <fullName evidence="14">Iron complex outermembrane recepter protein</fullName>
    </submittedName>
</protein>
<dbReference type="EMBL" id="CP003418">
    <property type="protein sequence ID" value="AFH50003.1"/>
    <property type="molecule type" value="Genomic_DNA"/>
</dbReference>
<dbReference type="Pfam" id="PF07715">
    <property type="entry name" value="Plug"/>
    <property type="match status" value="1"/>
</dbReference>
<keyword evidence="3 10" id="KW-1134">Transmembrane beta strand</keyword>
<name>I0ALZ6_IGNAJ</name>
<accession>I0ALZ6</accession>
<comment type="similarity">
    <text evidence="10 11">Belongs to the TonB-dependent receptor family.</text>
</comment>
<keyword evidence="8" id="KW-0675">Receptor</keyword>
<evidence type="ECO:0000256" key="6">
    <source>
        <dbReference type="ARBA" id="ARBA00023077"/>
    </source>
</evidence>
<dbReference type="RefSeq" id="WP_014561152.1">
    <property type="nucleotide sequence ID" value="NC_017464.1"/>
</dbReference>
<evidence type="ECO:0000256" key="7">
    <source>
        <dbReference type="ARBA" id="ARBA00023136"/>
    </source>
</evidence>
<feature type="domain" description="TonB-dependent receptor-like beta-barrel" evidence="12">
    <location>
        <begin position="167"/>
        <end position="619"/>
    </location>
</feature>
<keyword evidence="15" id="KW-1185">Reference proteome</keyword>
<keyword evidence="7 10" id="KW-0472">Membrane</keyword>
<dbReference type="Pfam" id="PF00593">
    <property type="entry name" value="TonB_dep_Rec_b-barrel"/>
    <property type="match status" value="1"/>
</dbReference>
<evidence type="ECO:0000256" key="5">
    <source>
        <dbReference type="ARBA" id="ARBA00022729"/>
    </source>
</evidence>
<evidence type="ECO:0000256" key="4">
    <source>
        <dbReference type="ARBA" id="ARBA00022692"/>
    </source>
</evidence>
<dbReference type="SUPFAM" id="SSF56935">
    <property type="entry name" value="Porins"/>
    <property type="match status" value="1"/>
</dbReference>
<dbReference type="PANTHER" id="PTHR30069:SF29">
    <property type="entry name" value="HEMOGLOBIN AND HEMOGLOBIN-HAPTOGLOBIN-BINDING PROTEIN 1-RELATED"/>
    <property type="match status" value="1"/>
</dbReference>
<evidence type="ECO:0000313" key="14">
    <source>
        <dbReference type="EMBL" id="AFH50003.1"/>
    </source>
</evidence>
<evidence type="ECO:0000259" key="12">
    <source>
        <dbReference type="Pfam" id="PF00593"/>
    </source>
</evidence>
<gene>
    <name evidence="14" type="ordered locus">IALB_2300</name>
</gene>
<keyword evidence="9 10" id="KW-0998">Cell outer membrane</keyword>
<keyword evidence="5" id="KW-0732">Signal</keyword>
<sequence length="645" mass="73812">MIKYFFGLLLATSFLFNDKLYCQSNDSLNTYSLDNIVVTATKFEIDARYSPNRIEIITSNQINNSNGNRLADILNNSPAVYIKSYGSTASLKTISLNGLGAEHTLILINGVKINSFQNGQIDLSLIPKENIERIEIANNGISSIYGSEAVGGVVNIITKNSNHNLFDNTINVTGNAGYGSFNTSRFGVSLSSRTDEFNFGVYYSNEKSDGNFDYYFNNGLERILKKRENAAYNLQDAGINSQLIFNSKNRLIFYSAYSFQNKQVPGIETGTPPSKTEQKDKNWNNIISLENYFTERLILKTNFNFQNNLMNYEIKPVIQSYYKNLVTSISPELNIKLSDYDILTGYSFTYADLKSNEVENKSRRYQHALFISGSNYVINDLKLFASFRVDHFSDLKKNAFTSRLGFNFKPLEKIALNLRANVGNNFRAPTFNDLYWKESGNPNLKPERSFNFETGFLGLFELLIPIQFDFSFTYINAKDKIIWLPQRNFLWSPVNVGSSETKNFLLNLSYNQKISEQLELRFNSGINFINSKKTNESFQGDPTKDKYFPYLPLQSIKLGVMIDYKNFGIHLFYTHTGKRFSDFENKKSMNQFNILDGNITFDLSMLGTKTSLKFEVNNITNTDYQTISGYPMPLRNYFITLSINY</sequence>
<dbReference type="PROSITE" id="PS52016">
    <property type="entry name" value="TONB_DEPENDENT_REC_3"/>
    <property type="match status" value="1"/>
</dbReference>
<evidence type="ECO:0000256" key="2">
    <source>
        <dbReference type="ARBA" id="ARBA00022448"/>
    </source>
</evidence>
<comment type="subcellular location">
    <subcellularLocation>
        <location evidence="1 10">Cell outer membrane</location>
        <topology evidence="1 10">Multi-pass membrane protein</topology>
    </subcellularLocation>
</comment>
<dbReference type="InterPro" id="IPR000531">
    <property type="entry name" value="Beta-barrel_TonB"/>
</dbReference>
<keyword evidence="6 11" id="KW-0798">TonB box</keyword>
<dbReference type="STRING" id="945713.IALB_2300"/>
<keyword evidence="4 10" id="KW-0812">Transmembrane</keyword>
<evidence type="ECO:0000259" key="13">
    <source>
        <dbReference type="Pfam" id="PF07715"/>
    </source>
</evidence>
<dbReference type="PANTHER" id="PTHR30069">
    <property type="entry name" value="TONB-DEPENDENT OUTER MEMBRANE RECEPTOR"/>
    <property type="match status" value="1"/>
</dbReference>